<name>A0AAV4P6V5_CAEEX</name>
<dbReference type="EMBL" id="BPLR01004114">
    <property type="protein sequence ID" value="GIX92325.1"/>
    <property type="molecule type" value="Genomic_DNA"/>
</dbReference>
<proteinExistence type="predicted"/>
<organism evidence="1 2">
    <name type="scientific">Caerostris extrusa</name>
    <name type="common">Bark spider</name>
    <name type="synonym">Caerostris bankana</name>
    <dbReference type="NCBI Taxonomy" id="172846"/>
    <lineage>
        <taxon>Eukaryota</taxon>
        <taxon>Metazoa</taxon>
        <taxon>Ecdysozoa</taxon>
        <taxon>Arthropoda</taxon>
        <taxon>Chelicerata</taxon>
        <taxon>Arachnida</taxon>
        <taxon>Araneae</taxon>
        <taxon>Araneomorphae</taxon>
        <taxon>Entelegynae</taxon>
        <taxon>Araneoidea</taxon>
        <taxon>Araneidae</taxon>
        <taxon>Caerostris</taxon>
    </lineage>
</organism>
<evidence type="ECO:0000313" key="1">
    <source>
        <dbReference type="EMBL" id="GIX92325.1"/>
    </source>
</evidence>
<accession>A0AAV4P6V5</accession>
<sequence length="97" mass="10163">MQQQRPLAEPFESGGARAEQFLDDGLLCQGARVAQVLVVTGDLPQDPAQDLPGPGLGQAAGHVDEVGGGEGAYLGTHCGGEEIVSRQKHFIHVITFD</sequence>
<protein>
    <submittedName>
        <fullName evidence="1">Uncharacterized protein</fullName>
    </submittedName>
</protein>
<keyword evidence="2" id="KW-1185">Reference proteome</keyword>
<gene>
    <name evidence="1" type="ORF">CEXT_387201</name>
</gene>
<evidence type="ECO:0000313" key="2">
    <source>
        <dbReference type="Proteomes" id="UP001054945"/>
    </source>
</evidence>
<dbReference type="Proteomes" id="UP001054945">
    <property type="component" value="Unassembled WGS sequence"/>
</dbReference>
<dbReference type="AlphaFoldDB" id="A0AAV4P6V5"/>
<comment type="caution">
    <text evidence="1">The sequence shown here is derived from an EMBL/GenBank/DDBJ whole genome shotgun (WGS) entry which is preliminary data.</text>
</comment>
<reference evidence="1 2" key="1">
    <citation type="submission" date="2021-06" db="EMBL/GenBank/DDBJ databases">
        <title>Caerostris extrusa draft genome.</title>
        <authorList>
            <person name="Kono N."/>
            <person name="Arakawa K."/>
        </authorList>
    </citation>
    <scope>NUCLEOTIDE SEQUENCE [LARGE SCALE GENOMIC DNA]</scope>
</reference>